<dbReference type="RefSeq" id="WP_097654835.1">
    <property type="nucleotide sequence ID" value="NZ_LYXE01000167.1"/>
</dbReference>
<evidence type="ECO:0000256" key="1">
    <source>
        <dbReference type="ARBA" id="ARBA00004167"/>
    </source>
</evidence>
<evidence type="ECO:0000313" key="8">
    <source>
        <dbReference type="Proteomes" id="UP000220922"/>
    </source>
</evidence>
<evidence type="ECO:0000256" key="2">
    <source>
        <dbReference type="ARBA" id="ARBA00022679"/>
    </source>
</evidence>
<protein>
    <recommendedName>
        <fullName evidence="9">Sulfotransferase domain-containing protein</fullName>
    </recommendedName>
</protein>
<keyword evidence="6" id="KW-0325">Glycoprotein</keyword>
<dbReference type="GO" id="GO:0017095">
    <property type="term" value="F:heparan sulfate 6-sulfotransferase activity"/>
    <property type="evidence" value="ECO:0007669"/>
    <property type="project" value="TreeGrafter"/>
</dbReference>
<keyword evidence="5" id="KW-0472">Membrane</keyword>
<evidence type="ECO:0000256" key="5">
    <source>
        <dbReference type="ARBA" id="ARBA00023136"/>
    </source>
</evidence>
<gene>
    <name evidence="7" type="ORF">A9Q02_19555</name>
</gene>
<evidence type="ECO:0000256" key="3">
    <source>
        <dbReference type="ARBA" id="ARBA00022692"/>
    </source>
</evidence>
<dbReference type="SUPFAM" id="SSF52540">
    <property type="entry name" value="P-loop containing nucleoside triphosphate hydrolases"/>
    <property type="match status" value="1"/>
</dbReference>
<keyword evidence="8" id="KW-1185">Reference proteome</keyword>
<dbReference type="PANTHER" id="PTHR12812">
    <property type="entry name" value="HEPARAN SULFATE 6-O-SULFOTRANSFERASE 3"/>
    <property type="match status" value="1"/>
</dbReference>
<dbReference type="OrthoDB" id="7251180at2"/>
<evidence type="ECO:0008006" key="9">
    <source>
        <dbReference type="Google" id="ProtNLM"/>
    </source>
</evidence>
<dbReference type="InterPro" id="IPR010635">
    <property type="entry name" value="Heparan_SO4-6-sulfoTrfase"/>
</dbReference>
<dbReference type="AlphaFoldDB" id="A0A2H3KH31"/>
<evidence type="ECO:0000313" key="7">
    <source>
        <dbReference type="EMBL" id="PDV97075.1"/>
    </source>
</evidence>
<accession>A0A2H3KH31</accession>
<keyword evidence="2" id="KW-0808">Transferase</keyword>
<dbReference type="GO" id="GO:0016020">
    <property type="term" value="C:membrane"/>
    <property type="evidence" value="ECO:0007669"/>
    <property type="project" value="UniProtKB-SubCell"/>
</dbReference>
<dbReference type="Pfam" id="PF03567">
    <property type="entry name" value="Sulfotransfer_2"/>
    <property type="match status" value="1"/>
</dbReference>
<organism evidence="7 8">
    <name type="scientific">Candidatus Chloroploca asiatica</name>
    <dbReference type="NCBI Taxonomy" id="1506545"/>
    <lineage>
        <taxon>Bacteria</taxon>
        <taxon>Bacillati</taxon>
        <taxon>Chloroflexota</taxon>
        <taxon>Chloroflexia</taxon>
        <taxon>Chloroflexales</taxon>
        <taxon>Chloroflexineae</taxon>
        <taxon>Oscillochloridaceae</taxon>
        <taxon>Candidatus Chloroploca</taxon>
    </lineage>
</organism>
<keyword evidence="4" id="KW-1133">Transmembrane helix</keyword>
<sequence length="338" mass="39709">MNFETGHNLHWDELPVYFMHIPKTGGIALGHWLRSAYGKGYFDLDLPQIVRFRGQNIQNFRCYHVWHHGQSMYDWLGRPDLAVITMLPDPIERVVSGFSQWQRMLVRNPPQVKASYRARMQGIPNQTIQNCLNEELLVDILSNEQVRFLGTRKHYAAFLSSVNQDSEVDDLLLPYNLPLTIHEHDLPLLQTNASAWIERMAVVGLTERYTESLLMFGDFLGVPVPATMPRANVNPQRTDATMRYRDNVPLKVIERLTELNRYDLELYSYAEEIFEQHWLRYQRRKTRTYSIAPHLRMPIHTTATIAKRQIKQRWPGLAVLLRRWKKQRKMGKISVRSS</sequence>
<dbReference type="Gene3D" id="3.40.50.300">
    <property type="entry name" value="P-loop containing nucleotide triphosphate hydrolases"/>
    <property type="match status" value="1"/>
</dbReference>
<proteinExistence type="predicted"/>
<dbReference type="InterPro" id="IPR005331">
    <property type="entry name" value="Sulfotransferase"/>
</dbReference>
<reference evidence="7 8" key="1">
    <citation type="submission" date="2016-05" db="EMBL/GenBank/DDBJ databases">
        <authorList>
            <person name="Lavstsen T."/>
            <person name="Jespersen J.S."/>
        </authorList>
    </citation>
    <scope>NUCLEOTIDE SEQUENCE [LARGE SCALE GENOMIC DNA]</scope>
    <source>
        <strain evidence="7 8">B7-9</strain>
    </source>
</reference>
<dbReference type="PANTHER" id="PTHR12812:SF0">
    <property type="entry name" value="HEPARAN-SULFATE 6-O-SULFOTRANSFERASE"/>
    <property type="match status" value="1"/>
</dbReference>
<dbReference type="InterPro" id="IPR027417">
    <property type="entry name" value="P-loop_NTPase"/>
</dbReference>
<keyword evidence="3" id="KW-0812">Transmembrane</keyword>
<comment type="subcellular location">
    <subcellularLocation>
        <location evidence="1">Membrane</location>
        <topology evidence="1">Single-pass membrane protein</topology>
    </subcellularLocation>
</comment>
<evidence type="ECO:0000256" key="6">
    <source>
        <dbReference type="ARBA" id="ARBA00023180"/>
    </source>
</evidence>
<dbReference type="EMBL" id="LYXE01000167">
    <property type="protein sequence ID" value="PDV97075.1"/>
    <property type="molecule type" value="Genomic_DNA"/>
</dbReference>
<evidence type="ECO:0000256" key="4">
    <source>
        <dbReference type="ARBA" id="ARBA00022989"/>
    </source>
</evidence>
<name>A0A2H3KH31_9CHLR</name>
<dbReference type="Proteomes" id="UP000220922">
    <property type="component" value="Unassembled WGS sequence"/>
</dbReference>
<comment type="caution">
    <text evidence="7">The sequence shown here is derived from an EMBL/GenBank/DDBJ whole genome shotgun (WGS) entry which is preliminary data.</text>
</comment>